<keyword evidence="3" id="KW-1185">Reference proteome</keyword>
<dbReference type="RefSeq" id="XP_013392707.1">
    <property type="nucleotide sequence ID" value="XM_013537253.1"/>
</dbReference>
<feature type="transmembrane region" description="Helical" evidence="2">
    <location>
        <begin position="53"/>
        <end position="79"/>
    </location>
</feature>
<organism evidence="3 4">
    <name type="scientific">Lingula anatina</name>
    <name type="common">Brachiopod</name>
    <name type="synonym">Lingula unguis</name>
    <dbReference type="NCBI Taxonomy" id="7574"/>
    <lineage>
        <taxon>Eukaryota</taxon>
        <taxon>Metazoa</taxon>
        <taxon>Spiralia</taxon>
        <taxon>Lophotrochozoa</taxon>
        <taxon>Brachiopoda</taxon>
        <taxon>Linguliformea</taxon>
        <taxon>Lingulata</taxon>
        <taxon>Lingulida</taxon>
        <taxon>Linguloidea</taxon>
        <taxon>Lingulidae</taxon>
        <taxon>Lingula</taxon>
    </lineage>
</organism>
<protein>
    <submittedName>
        <fullName evidence="4">Uncharacterized protein LOC106160603</fullName>
    </submittedName>
</protein>
<name>A0A1S3I361_LINAN</name>
<feature type="region of interest" description="Disordered" evidence="1">
    <location>
        <begin position="1"/>
        <end position="28"/>
    </location>
</feature>
<reference evidence="4" key="1">
    <citation type="submission" date="2025-08" db="UniProtKB">
        <authorList>
            <consortium name="RefSeq"/>
        </authorList>
    </citation>
    <scope>IDENTIFICATION</scope>
    <source>
        <tissue evidence="4">Gonads</tissue>
    </source>
</reference>
<dbReference type="GeneID" id="106160603"/>
<keyword evidence="2" id="KW-1133">Transmembrane helix</keyword>
<sequence>MNLKNESGVPGSGVNPSRTQDLERWSNMGQSPLLTRRLEYDEPTSDVWSTKQIAGVAIGMLLATGIATVCVVSAVYALLGTKHKKAQTKKPKKYSCAGEQHRTNYYRYSTIHGAGQTLAVVQEVVASEDQDMPNVDIMEMKPLQNYQTKSTTVMADCSVHVYEKPKGILLKSNEATPRNRNPAGISAESKMAAEEVYIVSLDTLEKWDDDVVCDYHQKNSKTEGPCGEATNSQVEEKLPLSENESLRCSIDDITCRDNIEFEKNYHEEFSNSKVPHRVRFE</sequence>
<evidence type="ECO:0000256" key="2">
    <source>
        <dbReference type="SAM" id="Phobius"/>
    </source>
</evidence>
<keyword evidence="2" id="KW-0812">Transmembrane</keyword>
<dbReference type="Proteomes" id="UP000085678">
    <property type="component" value="Unplaced"/>
</dbReference>
<evidence type="ECO:0000313" key="4">
    <source>
        <dbReference type="RefSeq" id="XP_013392707.1"/>
    </source>
</evidence>
<gene>
    <name evidence="4" type="primary">LOC106160603</name>
</gene>
<dbReference type="InParanoid" id="A0A1S3I361"/>
<dbReference type="AlphaFoldDB" id="A0A1S3I361"/>
<accession>A0A1S3I361</accession>
<dbReference type="KEGG" id="lak:106160603"/>
<evidence type="ECO:0000313" key="3">
    <source>
        <dbReference type="Proteomes" id="UP000085678"/>
    </source>
</evidence>
<proteinExistence type="predicted"/>
<evidence type="ECO:0000256" key="1">
    <source>
        <dbReference type="SAM" id="MobiDB-lite"/>
    </source>
</evidence>
<keyword evidence="2" id="KW-0472">Membrane</keyword>